<dbReference type="EMBL" id="WBVQ01000001">
    <property type="protein sequence ID" value="KAB2817574.1"/>
    <property type="molecule type" value="Genomic_DNA"/>
</dbReference>
<comment type="caution">
    <text evidence="2">The sequence shown here is derived from an EMBL/GenBank/DDBJ whole genome shotgun (WGS) entry which is preliminary data.</text>
</comment>
<keyword evidence="3" id="KW-1185">Reference proteome</keyword>
<evidence type="ECO:0000256" key="1">
    <source>
        <dbReference type="SAM" id="SignalP"/>
    </source>
</evidence>
<keyword evidence="1" id="KW-0732">Signal</keyword>
<protein>
    <recommendedName>
        <fullName evidence="4">Outer membrane beta-barrel protein</fullName>
    </recommendedName>
</protein>
<reference evidence="2 3" key="1">
    <citation type="submission" date="2019-10" db="EMBL/GenBank/DDBJ databases">
        <title>Genome sequence of Phaeocystidibacter marisrubri JCM30614 (type strain).</title>
        <authorList>
            <person name="Bowman J.P."/>
        </authorList>
    </citation>
    <scope>NUCLEOTIDE SEQUENCE [LARGE SCALE GENOMIC DNA]</scope>
    <source>
        <strain evidence="2 3">JCM 30614</strain>
    </source>
</reference>
<name>A0A6L3ZI74_9FLAO</name>
<evidence type="ECO:0008006" key="4">
    <source>
        <dbReference type="Google" id="ProtNLM"/>
    </source>
</evidence>
<dbReference type="AlphaFoldDB" id="A0A6L3ZI74"/>
<evidence type="ECO:0000313" key="3">
    <source>
        <dbReference type="Proteomes" id="UP000484164"/>
    </source>
</evidence>
<sequence length="240" mass="26943">MKKNALVLLAVSALGLMSPKAEAQSAMIEVYGGYELSDGTTQLDDFFKAKGGTTNTFATGFIWSQFKDGRDDGNWQWMLDLSYRSKATSYTDIAAYHFDQFTADSLYNADYKYLEKSIRVGIGGQITSRMSRNVHNGELAFTMPILATFDLGYRQAYGRASEELLYTESDFGMDQLDFGLTIAPGIRYSRPFHNNRYQRFSVGIDFPAYCMLVSGDNSGTGEMAIQYGIPYARLRVGWIF</sequence>
<dbReference type="Proteomes" id="UP000484164">
    <property type="component" value="Unassembled WGS sequence"/>
</dbReference>
<feature type="chain" id="PRO_5027020915" description="Outer membrane beta-barrel protein" evidence="1">
    <location>
        <begin position="24"/>
        <end position="240"/>
    </location>
</feature>
<gene>
    <name evidence="2" type="ORF">F8C82_04010</name>
</gene>
<proteinExistence type="predicted"/>
<feature type="signal peptide" evidence="1">
    <location>
        <begin position="1"/>
        <end position="23"/>
    </location>
</feature>
<dbReference type="RefSeq" id="WP_151692218.1">
    <property type="nucleotide sequence ID" value="NZ_BMGX01000002.1"/>
</dbReference>
<evidence type="ECO:0000313" key="2">
    <source>
        <dbReference type="EMBL" id="KAB2817574.1"/>
    </source>
</evidence>
<accession>A0A6L3ZI74</accession>
<organism evidence="2 3">
    <name type="scientific">Phaeocystidibacter marisrubri</name>
    <dbReference type="NCBI Taxonomy" id="1577780"/>
    <lineage>
        <taxon>Bacteria</taxon>
        <taxon>Pseudomonadati</taxon>
        <taxon>Bacteroidota</taxon>
        <taxon>Flavobacteriia</taxon>
        <taxon>Flavobacteriales</taxon>
        <taxon>Phaeocystidibacteraceae</taxon>
        <taxon>Phaeocystidibacter</taxon>
    </lineage>
</organism>